<sequence length="96" mass="10435">MATTEEHCTGCENACPINALSCAKGRALHGIAETATKETLVRKLIRCGARAGQIADDLDSWGLEEDMVINGLNSEQQTQLSDALDKLDELWKKNFG</sequence>
<accession>A0ABR7EVU3</accession>
<evidence type="ECO:0008006" key="3">
    <source>
        <dbReference type="Google" id="ProtNLM"/>
    </source>
</evidence>
<protein>
    <recommendedName>
        <fullName evidence="3">4Fe-4S ferredoxin-type domain-containing protein</fullName>
    </recommendedName>
</protein>
<proteinExistence type="predicted"/>
<keyword evidence="2" id="KW-1185">Reference proteome</keyword>
<organism evidence="1 2">
    <name type="scientific">Dorea hominis</name>
    <dbReference type="NCBI Taxonomy" id="2763040"/>
    <lineage>
        <taxon>Bacteria</taxon>
        <taxon>Bacillati</taxon>
        <taxon>Bacillota</taxon>
        <taxon>Clostridia</taxon>
        <taxon>Lachnospirales</taxon>
        <taxon>Lachnospiraceae</taxon>
        <taxon>Dorea</taxon>
    </lineage>
</organism>
<reference evidence="1 2" key="1">
    <citation type="submission" date="2020-08" db="EMBL/GenBank/DDBJ databases">
        <title>Genome public.</title>
        <authorList>
            <person name="Liu C."/>
            <person name="Sun Q."/>
        </authorList>
    </citation>
    <scope>NUCLEOTIDE SEQUENCE [LARGE SCALE GENOMIC DNA]</scope>
    <source>
        <strain evidence="1 2">NSJ-36</strain>
    </source>
</reference>
<comment type="caution">
    <text evidence="1">The sequence shown here is derived from an EMBL/GenBank/DDBJ whole genome shotgun (WGS) entry which is preliminary data.</text>
</comment>
<dbReference type="Proteomes" id="UP000647235">
    <property type="component" value="Unassembled WGS sequence"/>
</dbReference>
<evidence type="ECO:0000313" key="2">
    <source>
        <dbReference type="Proteomes" id="UP000647235"/>
    </source>
</evidence>
<gene>
    <name evidence="1" type="ORF">H8S07_05950</name>
</gene>
<name>A0ABR7EVU3_9FIRM</name>
<dbReference type="RefSeq" id="WP_021859509.1">
    <property type="nucleotide sequence ID" value="NZ_JACOOY010000006.1"/>
</dbReference>
<evidence type="ECO:0000313" key="1">
    <source>
        <dbReference type="EMBL" id="MBC5664819.1"/>
    </source>
</evidence>
<dbReference type="EMBL" id="JACOOY010000006">
    <property type="protein sequence ID" value="MBC5664819.1"/>
    <property type="molecule type" value="Genomic_DNA"/>
</dbReference>